<proteinExistence type="predicted"/>
<dbReference type="EMBL" id="JH993065">
    <property type="protein sequence ID" value="EKX36962.1"/>
    <property type="molecule type" value="Genomic_DNA"/>
</dbReference>
<dbReference type="GeneID" id="17293736"/>
<protein>
    <submittedName>
        <fullName evidence="2 3">Uncharacterized protein</fullName>
    </submittedName>
</protein>
<evidence type="ECO:0000256" key="1">
    <source>
        <dbReference type="SAM" id="MobiDB-lite"/>
    </source>
</evidence>
<dbReference type="Proteomes" id="UP000011087">
    <property type="component" value="Unassembled WGS sequence"/>
</dbReference>
<evidence type="ECO:0000313" key="2">
    <source>
        <dbReference type="EMBL" id="EKX36962.1"/>
    </source>
</evidence>
<dbReference type="AlphaFoldDB" id="L1ILG4"/>
<feature type="region of interest" description="Disordered" evidence="1">
    <location>
        <begin position="26"/>
        <end position="45"/>
    </location>
</feature>
<dbReference type="KEGG" id="gtt:GUITHDRAFT_155078"/>
<organism evidence="2">
    <name type="scientific">Guillardia theta (strain CCMP2712)</name>
    <name type="common">Cryptophyte</name>
    <dbReference type="NCBI Taxonomy" id="905079"/>
    <lineage>
        <taxon>Eukaryota</taxon>
        <taxon>Cryptophyceae</taxon>
        <taxon>Pyrenomonadales</taxon>
        <taxon>Geminigeraceae</taxon>
        <taxon>Guillardia</taxon>
    </lineage>
</organism>
<dbReference type="PaxDb" id="55529-EKX36962"/>
<reference evidence="4" key="2">
    <citation type="submission" date="2012-11" db="EMBL/GenBank/DDBJ databases">
        <authorList>
            <person name="Kuo A."/>
            <person name="Curtis B.A."/>
            <person name="Tanifuji G."/>
            <person name="Burki F."/>
            <person name="Gruber A."/>
            <person name="Irimia M."/>
            <person name="Maruyama S."/>
            <person name="Arias M.C."/>
            <person name="Ball S.G."/>
            <person name="Gile G.H."/>
            <person name="Hirakawa Y."/>
            <person name="Hopkins J.F."/>
            <person name="Rensing S.A."/>
            <person name="Schmutz J."/>
            <person name="Symeonidi A."/>
            <person name="Elias M."/>
            <person name="Eveleigh R.J."/>
            <person name="Herman E.K."/>
            <person name="Klute M.J."/>
            <person name="Nakayama T."/>
            <person name="Obornik M."/>
            <person name="Reyes-Prieto A."/>
            <person name="Armbrust E.V."/>
            <person name="Aves S.J."/>
            <person name="Beiko R.G."/>
            <person name="Coutinho P."/>
            <person name="Dacks J.B."/>
            <person name="Durnford D.G."/>
            <person name="Fast N.M."/>
            <person name="Green B.R."/>
            <person name="Grisdale C."/>
            <person name="Hempe F."/>
            <person name="Henrissat B."/>
            <person name="Hoppner M.P."/>
            <person name="Ishida K.-I."/>
            <person name="Kim E."/>
            <person name="Koreny L."/>
            <person name="Kroth P.G."/>
            <person name="Liu Y."/>
            <person name="Malik S.-B."/>
            <person name="Maier U.G."/>
            <person name="McRose D."/>
            <person name="Mock T."/>
            <person name="Neilson J.A."/>
            <person name="Onodera N.T."/>
            <person name="Poole A.M."/>
            <person name="Pritham E.J."/>
            <person name="Richards T.A."/>
            <person name="Rocap G."/>
            <person name="Roy S.W."/>
            <person name="Sarai C."/>
            <person name="Schaack S."/>
            <person name="Shirato S."/>
            <person name="Slamovits C.H."/>
            <person name="Spencer D.F."/>
            <person name="Suzuki S."/>
            <person name="Worden A.Z."/>
            <person name="Zauner S."/>
            <person name="Barry K."/>
            <person name="Bell C."/>
            <person name="Bharti A.K."/>
            <person name="Crow J.A."/>
            <person name="Grimwood J."/>
            <person name="Kramer R."/>
            <person name="Lindquist E."/>
            <person name="Lucas S."/>
            <person name="Salamov A."/>
            <person name="McFadden G.I."/>
            <person name="Lane C.E."/>
            <person name="Keeling P.J."/>
            <person name="Gray M.W."/>
            <person name="Grigoriev I.V."/>
            <person name="Archibald J.M."/>
        </authorList>
    </citation>
    <scope>NUCLEOTIDE SEQUENCE</scope>
    <source>
        <strain evidence="4">CCMP2712</strain>
    </source>
</reference>
<accession>L1ILG4</accession>
<reference evidence="3" key="3">
    <citation type="submission" date="2016-03" db="UniProtKB">
        <authorList>
            <consortium name="EnsemblProtists"/>
        </authorList>
    </citation>
    <scope>IDENTIFICATION</scope>
</reference>
<name>L1ILG4_GUITC</name>
<gene>
    <name evidence="2" type="ORF">GUITHDRAFT_155078</name>
</gene>
<evidence type="ECO:0000313" key="3">
    <source>
        <dbReference type="EnsemblProtists" id="EKX36962"/>
    </source>
</evidence>
<sequence length="136" mass="15106">MNLIHGGAVREILSADKDDWKSTSKDFSFPDIESEQPSGNIAPADPKRFHEIFGTNVDLIFPRGHEFISLEKGRNVSNATSRVSSRCTKIAEEVLDAADQDGRLCEVLTALRKRRTSHAHFVADVIGELDLKLNTD</sequence>
<reference evidence="2 4" key="1">
    <citation type="journal article" date="2012" name="Nature">
        <title>Algal genomes reveal evolutionary mosaicism and the fate of nucleomorphs.</title>
        <authorList>
            <consortium name="DOE Joint Genome Institute"/>
            <person name="Curtis B.A."/>
            <person name="Tanifuji G."/>
            <person name="Burki F."/>
            <person name="Gruber A."/>
            <person name="Irimia M."/>
            <person name="Maruyama S."/>
            <person name="Arias M.C."/>
            <person name="Ball S.G."/>
            <person name="Gile G.H."/>
            <person name="Hirakawa Y."/>
            <person name="Hopkins J.F."/>
            <person name="Kuo A."/>
            <person name="Rensing S.A."/>
            <person name="Schmutz J."/>
            <person name="Symeonidi A."/>
            <person name="Elias M."/>
            <person name="Eveleigh R.J."/>
            <person name="Herman E.K."/>
            <person name="Klute M.J."/>
            <person name="Nakayama T."/>
            <person name="Obornik M."/>
            <person name="Reyes-Prieto A."/>
            <person name="Armbrust E.V."/>
            <person name="Aves S.J."/>
            <person name="Beiko R.G."/>
            <person name="Coutinho P."/>
            <person name="Dacks J.B."/>
            <person name="Durnford D.G."/>
            <person name="Fast N.M."/>
            <person name="Green B.R."/>
            <person name="Grisdale C.J."/>
            <person name="Hempel F."/>
            <person name="Henrissat B."/>
            <person name="Hoppner M.P."/>
            <person name="Ishida K."/>
            <person name="Kim E."/>
            <person name="Koreny L."/>
            <person name="Kroth P.G."/>
            <person name="Liu Y."/>
            <person name="Malik S.B."/>
            <person name="Maier U.G."/>
            <person name="McRose D."/>
            <person name="Mock T."/>
            <person name="Neilson J.A."/>
            <person name="Onodera N.T."/>
            <person name="Poole A.M."/>
            <person name="Pritham E.J."/>
            <person name="Richards T.A."/>
            <person name="Rocap G."/>
            <person name="Roy S.W."/>
            <person name="Sarai C."/>
            <person name="Schaack S."/>
            <person name="Shirato S."/>
            <person name="Slamovits C.H."/>
            <person name="Spencer D.F."/>
            <person name="Suzuki S."/>
            <person name="Worden A.Z."/>
            <person name="Zauner S."/>
            <person name="Barry K."/>
            <person name="Bell C."/>
            <person name="Bharti A.K."/>
            <person name="Crow J.A."/>
            <person name="Grimwood J."/>
            <person name="Kramer R."/>
            <person name="Lindquist E."/>
            <person name="Lucas S."/>
            <person name="Salamov A."/>
            <person name="McFadden G.I."/>
            <person name="Lane C.E."/>
            <person name="Keeling P.J."/>
            <person name="Gray M.W."/>
            <person name="Grigoriev I.V."/>
            <person name="Archibald J.M."/>
        </authorList>
    </citation>
    <scope>NUCLEOTIDE SEQUENCE</scope>
    <source>
        <strain evidence="2 4">CCMP2712</strain>
    </source>
</reference>
<dbReference type="RefSeq" id="XP_005823942.1">
    <property type="nucleotide sequence ID" value="XM_005823885.1"/>
</dbReference>
<dbReference type="HOGENOM" id="CLU_1879361_0_0_1"/>
<dbReference type="EnsemblProtists" id="EKX36962">
    <property type="protein sequence ID" value="EKX36962"/>
    <property type="gene ID" value="GUITHDRAFT_155078"/>
</dbReference>
<evidence type="ECO:0000313" key="4">
    <source>
        <dbReference type="Proteomes" id="UP000011087"/>
    </source>
</evidence>
<keyword evidence="4" id="KW-1185">Reference proteome</keyword>